<proteinExistence type="predicted"/>
<sequence>MTTGPSRATTIKRLAGLADVVGALLAAIEIMEPASQPEALETCATLASDIADSLDKLTRTSE</sequence>
<dbReference type="RefSeq" id="WP_096237111.1">
    <property type="nucleotide sequence ID" value="NZ_CP023422.1"/>
</dbReference>
<accession>A0A290X063</accession>
<reference evidence="1 2" key="1">
    <citation type="submission" date="2017-09" db="EMBL/GenBank/DDBJ databases">
        <title>Complete genome sequence of Janthinobacterium svalbardensis PAMC 27463.</title>
        <authorList>
            <person name="Cho Y.-J."/>
            <person name="Cho A."/>
            <person name="Kim O.-S."/>
            <person name="Lee J.-I."/>
        </authorList>
    </citation>
    <scope>NUCLEOTIDE SEQUENCE [LARGE SCALE GENOMIC DNA]</scope>
    <source>
        <strain evidence="1 2">PAMC 27463</strain>
    </source>
</reference>
<name>A0A290X063_9BURK</name>
<protein>
    <submittedName>
        <fullName evidence="1">Uncharacterized protein</fullName>
    </submittedName>
</protein>
<dbReference type="KEGG" id="jsv:CNX70_22015"/>
<organism evidence="1 2">
    <name type="scientific">Janthinobacterium svalbardensis</name>
    <dbReference type="NCBI Taxonomy" id="368607"/>
    <lineage>
        <taxon>Bacteria</taxon>
        <taxon>Pseudomonadati</taxon>
        <taxon>Pseudomonadota</taxon>
        <taxon>Betaproteobacteria</taxon>
        <taxon>Burkholderiales</taxon>
        <taxon>Oxalobacteraceae</taxon>
        <taxon>Janthinobacterium</taxon>
    </lineage>
</organism>
<dbReference type="AlphaFoldDB" id="A0A290X063"/>
<dbReference type="EMBL" id="CP023422">
    <property type="protein sequence ID" value="ATD62524.1"/>
    <property type="molecule type" value="Genomic_DNA"/>
</dbReference>
<evidence type="ECO:0000313" key="2">
    <source>
        <dbReference type="Proteomes" id="UP000218437"/>
    </source>
</evidence>
<evidence type="ECO:0000313" key="1">
    <source>
        <dbReference type="EMBL" id="ATD62524.1"/>
    </source>
</evidence>
<gene>
    <name evidence="1" type="ORF">CNX70_22015</name>
</gene>
<keyword evidence="2" id="KW-1185">Reference proteome</keyword>
<dbReference type="Proteomes" id="UP000218437">
    <property type="component" value="Chromosome"/>
</dbReference>